<evidence type="ECO:0000256" key="6">
    <source>
        <dbReference type="ARBA" id="ARBA00022989"/>
    </source>
</evidence>
<keyword evidence="10" id="KW-1185">Reference proteome</keyword>
<keyword evidence="3" id="KW-0813">Transport</keyword>
<dbReference type="KEGG" id="cgk:CGERO_09150"/>
<feature type="transmembrane region" description="Helical" evidence="8">
    <location>
        <begin position="325"/>
        <end position="345"/>
    </location>
</feature>
<proteinExistence type="inferred from homology"/>
<feature type="transmembrane region" description="Helical" evidence="8">
    <location>
        <begin position="111"/>
        <end position="130"/>
    </location>
</feature>
<dbReference type="PANTHER" id="PTHR30472">
    <property type="entry name" value="FERRIC ENTEROBACTIN TRANSPORT SYSTEM PERMEASE PROTEIN"/>
    <property type="match status" value="1"/>
</dbReference>
<dbReference type="InterPro" id="IPR037294">
    <property type="entry name" value="ABC_BtuC-like"/>
</dbReference>
<feature type="transmembrane region" description="Helical" evidence="8">
    <location>
        <begin position="167"/>
        <end position="193"/>
    </location>
</feature>
<gene>
    <name evidence="9" type="primary">fepG</name>
    <name evidence="9" type="ORF">CGERO_09150</name>
</gene>
<sequence length="351" mass="36167">MSKYKLVEVNLRRSSPFLLRIAPRSVFLMTGLFCVLCALGVSALLIGDYGISAVEAVRALFGQSQDRLAIYFVQHQRAPRLIAGILVGAALGASGAIFQTLSDNPLGSPDVIGFSTGAATGALIQIILFSATPTGVAIGAMCGGLFTALTVYGLSLERGAKVGGIRLVLIGIGVSAVLHALNSLLIVRASLASAQTAALWLAGSLNAVQLDSIGFYIVVIALGLLFAFMLSRPLDALTSGDEIATAVGVDVQRRKPQLIAVGVALVAAAVAIAGPIAFVALSAPQIARRLCRSGTSEIFASALSGAVIVVGSDIAAQRVFAPTQLPVGAVTGVLGGAYLVWLLIYQTRRIR</sequence>
<organism evidence="9 10">
    <name type="scientific">Corynebacterium gerontici</name>
    <dbReference type="NCBI Taxonomy" id="2079234"/>
    <lineage>
        <taxon>Bacteria</taxon>
        <taxon>Bacillati</taxon>
        <taxon>Actinomycetota</taxon>
        <taxon>Actinomycetes</taxon>
        <taxon>Mycobacteriales</taxon>
        <taxon>Corynebacteriaceae</taxon>
        <taxon>Corynebacterium</taxon>
    </lineage>
</organism>
<dbReference type="SUPFAM" id="SSF81345">
    <property type="entry name" value="ABC transporter involved in vitamin B12 uptake, BtuC"/>
    <property type="match status" value="1"/>
</dbReference>
<dbReference type="GO" id="GO:0005886">
    <property type="term" value="C:plasma membrane"/>
    <property type="evidence" value="ECO:0007669"/>
    <property type="project" value="UniProtKB-SubCell"/>
</dbReference>
<evidence type="ECO:0000256" key="1">
    <source>
        <dbReference type="ARBA" id="ARBA00004651"/>
    </source>
</evidence>
<dbReference type="Pfam" id="PF01032">
    <property type="entry name" value="FecCD"/>
    <property type="match status" value="1"/>
</dbReference>
<accession>A0A3G6J232</accession>
<keyword evidence="4" id="KW-1003">Cell membrane</keyword>
<dbReference type="PANTHER" id="PTHR30472:SF24">
    <property type="entry name" value="FERRIC ENTEROBACTIN TRANSPORT SYSTEM PERMEASE PROTEIN FEPG"/>
    <property type="match status" value="1"/>
</dbReference>
<dbReference type="GO" id="GO:0022857">
    <property type="term" value="F:transmembrane transporter activity"/>
    <property type="evidence" value="ECO:0007669"/>
    <property type="project" value="InterPro"/>
</dbReference>
<keyword evidence="7 8" id="KW-0472">Membrane</keyword>
<dbReference type="CDD" id="cd06550">
    <property type="entry name" value="TM_ABC_iron-siderophores_like"/>
    <property type="match status" value="1"/>
</dbReference>
<evidence type="ECO:0000313" key="10">
    <source>
        <dbReference type="Proteomes" id="UP000271587"/>
    </source>
</evidence>
<comment type="similarity">
    <text evidence="2">Belongs to the binding-protein-dependent transport system permease family. FecCD subfamily.</text>
</comment>
<evidence type="ECO:0000256" key="7">
    <source>
        <dbReference type="ARBA" id="ARBA00023136"/>
    </source>
</evidence>
<feature type="transmembrane region" description="Helical" evidence="8">
    <location>
        <begin position="258"/>
        <end position="280"/>
    </location>
</feature>
<evidence type="ECO:0000256" key="2">
    <source>
        <dbReference type="ARBA" id="ARBA00007935"/>
    </source>
</evidence>
<dbReference type="Proteomes" id="UP000271587">
    <property type="component" value="Chromosome"/>
</dbReference>
<keyword evidence="5 8" id="KW-0812">Transmembrane</keyword>
<evidence type="ECO:0000313" key="9">
    <source>
        <dbReference type="EMBL" id="AZA12121.1"/>
    </source>
</evidence>
<protein>
    <submittedName>
        <fullName evidence="9">Ferric enterobactin transport system permease protein FepG</fullName>
    </submittedName>
</protein>
<dbReference type="AlphaFoldDB" id="A0A3G6J232"/>
<feature type="transmembrane region" description="Helical" evidence="8">
    <location>
        <begin position="136"/>
        <end position="155"/>
    </location>
</feature>
<evidence type="ECO:0000256" key="8">
    <source>
        <dbReference type="SAM" id="Phobius"/>
    </source>
</evidence>
<name>A0A3G6J232_9CORY</name>
<evidence type="ECO:0000256" key="3">
    <source>
        <dbReference type="ARBA" id="ARBA00022448"/>
    </source>
</evidence>
<feature type="transmembrane region" description="Helical" evidence="8">
    <location>
        <begin position="81"/>
        <end position="99"/>
    </location>
</feature>
<comment type="subcellular location">
    <subcellularLocation>
        <location evidence="1">Cell membrane</location>
        <topology evidence="1">Multi-pass membrane protein</topology>
    </subcellularLocation>
</comment>
<evidence type="ECO:0000256" key="5">
    <source>
        <dbReference type="ARBA" id="ARBA00022692"/>
    </source>
</evidence>
<dbReference type="RefSeq" id="WP_164470297.1">
    <property type="nucleotide sequence ID" value="NZ_CP033897.1"/>
</dbReference>
<reference evidence="9 10" key="1">
    <citation type="submission" date="2018-11" db="EMBL/GenBank/DDBJ databases">
        <authorList>
            <person name="Kleinhagauer T."/>
            <person name="Glaeser S.P."/>
            <person name="Spergser J."/>
            <person name="Ruckert C."/>
            <person name="Kaempfer P."/>
            <person name="Busse H.-J."/>
        </authorList>
    </citation>
    <scope>NUCLEOTIDE SEQUENCE [LARGE SCALE GENOMIC DNA]</scope>
    <source>
        <strain evidence="9 10">W8</strain>
    </source>
</reference>
<dbReference type="GO" id="GO:0033214">
    <property type="term" value="P:siderophore-iron import into cell"/>
    <property type="evidence" value="ECO:0007669"/>
    <property type="project" value="TreeGrafter"/>
</dbReference>
<dbReference type="EMBL" id="CP033897">
    <property type="protein sequence ID" value="AZA12121.1"/>
    <property type="molecule type" value="Genomic_DNA"/>
</dbReference>
<keyword evidence="6 8" id="KW-1133">Transmembrane helix</keyword>
<dbReference type="Gene3D" id="1.10.3470.10">
    <property type="entry name" value="ABC transporter involved in vitamin B12 uptake, BtuC"/>
    <property type="match status" value="1"/>
</dbReference>
<feature type="transmembrane region" description="Helical" evidence="8">
    <location>
        <begin position="21"/>
        <end position="46"/>
    </location>
</feature>
<evidence type="ECO:0000256" key="4">
    <source>
        <dbReference type="ARBA" id="ARBA00022475"/>
    </source>
</evidence>
<dbReference type="InterPro" id="IPR000522">
    <property type="entry name" value="ABC_transptr_permease_BtuC"/>
</dbReference>
<feature type="transmembrane region" description="Helical" evidence="8">
    <location>
        <begin position="213"/>
        <end position="230"/>
    </location>
</feature>